<gene>
    <name evidence="2" type="ORF">CUS89_07075</name>
</gene>
<evidence type="ECO:0000313" key="3">
    <source>
        <dbReference type="Proteomes" id="UP000237934"/>
    </source>
</evidence>
<sequence>MKLLTKVALGIVTSVTLGVVGMNQSVEASTVDHRVDSVGNYYDEKLVTVQSAIDPWYVLDWDQSDLNNVCMFHNDGNWNQKWGMMYNEEDDSYTIMCGPHLFDNYLTSSTLTETKNLDSFGNNKVGSYGGSFYNSSHWKLHKVGNHVNGGVYQFRNAQSGKLLDLSTGNVGNGESLVTRQYTKDGIKSQEFVIHVEGEI</sequence>
<dbReference type="InterPro" id="IPR035992">
    <property type="entry name" value="Ricin_B-like_lectins"/>
</dbReference>
<evidence type="ECO:0000259" key="1">
    <source>
        <dbReference type="Pfam" id="PF14200"/>
    </source>
</evidence>
<dbReference type="Gene3D" id="2.80.10.50">
    <property type="match status" value="1"/>
</dbReference>
<accession>A0A2S7RV33</accession>
<dbReference type="RefSeq" id="WP_104871585.1">
    <property type="nucleotide sequence ID" value="NZ_PUAP01000021.1"/>
</dbReference>
<protein>
    <recommendedName>
        <fullName evidence="1">Ricin B lectin domain-containing protein</fullName>
    </recommendedName>
</protein>
<name>A0A2S7RV33_ENTMU</name>
<dbReference type="Pfam" id="PF14200">
    <property type="entry name" value="RicinB_lectin_2"/>
    <property type="match status" value="1"/>
</dbReference>
<dbReference type="Proteomes" id="UP000237934">
    <property type="component" value="Unassembled WGS sequence"/>
</dbReference>
<dbReference type="AlphaFoldDB" id="A0A2S7RV33"/>
<evidence type="ECO:0000313" key="2">
    <source>
        <dbReference type="EMBL" id="PQF23654.1"/>
    </source>
</evidence>
<feature type="domain" description="Ricin B lectin" evidence="1">
    <location>
        <begin position="136"/>
        <end position="194"/>
    </location>
</feature>
<comment type="caution">
    <text evidence="2">The sequence shown here is derived from an EMBL/GenBank/DDBJ whole genome shotgun (WGS) entry which is preliminary data.</text>
</comment>
<reference evidence="2 3" key="1">
    <citation type="journal article" date="2018" name="Pathog. Dis.">
        <title>Whole-genome sequencing based characterization of antimicrobial resistance in Enterococcus.</title>
        <authorList>
            <person name="Tyson G."/>
        </authorList>
    </citation>
    <scope>NUCLEOTIDE SEQUENCE [LARGE SCALE GENOMIC DNA]</scope>
    <source>
        <strain evidence="2 3">CVM N55263</strain>
    </source>
</reference>
<dbReference type="EMBL" id="PUAP01000021">
    <property type="protein sequence ID" value="PQF23654.1"/>
    <property type="molecule type" value="Genomic_DNA"/>
</dbReference>
<dbReference type="InterPro" id="IPR000772">
    <property type="entry name" value="Ricin_B_lectin"/>
</dbReference>
<dbReference type="SUPFAM" id="SSF50370">
    <property type="entry name" value="Ricin B-like lectins"/>
    <property type="match status" value="1"/>
</dbReference>
<organism evidence="2 3">
    <name type="scientific">Enterococcus mundtii</name>
    <dbReference type="NCBI Taxonomy" id="53346"/>
    <lineage>
        <taxon>Bacteria</taxon>
        <taxon>Bacillati</taxon>
        <taxon>Bacillota</taxon>
        <taxon>Bacilli</taxon>
        <taxon>Lactobacillales</taxon>
        <taxon>Enterococcaceae</taxon>
        <taxon>Enterococcus</taxon>
    </lineage>
</organism>
<proteinExistence type="predicted"/>